<gene>
    <name evidence="2" type="ORF">HXX08_06125</name>
    <name evidence="3" type="ORF">OZ401_000573</name>
</gene>
<proteinExistence type="predicted"/>
<reference evidence="3" key="2">
    <citation type="journal article" date="2024" name="Nature">
        <title>Anoxygenic phototroph of the Chloroflexota uses a type I reaction centre.</title>
        <authorList>
            <person name="Tsuji J.M."/>
            <person name="Shaw N.A."/>
            <person name="Nagashima S."/>
            <person name="Venkiteswaran J.J."/>
            <person name="Schiff S.L."/>
            <person name="Watanabe T."/>
            <person name="Fukui M."/>
            <person name="Hanada S."/>
            <person name="Tank M."/>
            <person name="Neufeld J.D."/>
        </authorList>
    </citation>
    <scope>NUCLEOTIDE SEQUENCE</scope>
    <source>
        <strain evidence="3">L227-S17</strain>
    </source>
</reference>
<dbReference type="EMBL" id="JACATZ010000001">
    <property type="protein sequence ID" value="NWJ45440.1"/>
    <property type="molecule type" value="Genomic_DNA"/>
</dbReference>
<dbReference type="RefSeq" id="WP_341469209.1">
    <property type="nucleotide sequence ID" value="NZ_CP128399.1"/>
</dbReference>
<dbReference type="InterPro" id="IPR036653">
    <property type="entry name" value="CinA-like_C"/>
</dbReference>
<dbReference type="InterPro" id="IPR008136">
    <property type="entry name" value="CinA_C"/>
</dbReference>
<protein>
    <submittedName>
        <fullName evidence="2">CinA family protein</fullName>
    </submittedName>
    <submittedName>
        <fullName evidence="3">Nicotinamide-nucleotide amidohydrolase family protein</fullName>
    </submittedName>
</protein>
<dbReference type="EMBL" id="CP128399">
    <property type="protein sequence ID" value="WJW67313.1"/>
    <property type="molecule type" value="Genomic_DNA"/>
</dbReference>
<keyword evidence="5" id="KW-1185">Reference proteome</keyword>
<dbReference type="NCBIfam" id="TIGR00199">
    <property type="entry name" value="PncC_domain"/>
    <property type="match status" value="1"/>
</dbReference>
<dbReference type="Proteomes" id="UP001431572">
    <property type="component" value="Chromosome 1"/>
</dbReference>
<dbReference type="Proteomes" id="UP000521676">
    <property type="component" value="Unassembled WGS sequence"/>
</dbReference>
<dbReference type="Pfam" id="PF02464">
    <property type="entry name" value="CinA"/>
    <property type="match status" value="1"/>
</dbReference>
<dbReference type="SUPFAM" id="SSF142433">
    <property type="entry name" value="CinA-like"/>
    <property type="match status" value="1"/>
</dbReference>
<evidence type="ECO:0000313" key="4">
    <source>
        <dbReference type="Proteomes" id="UP000521676"/>
    </source>
</evidence>
<evidence type="ECO:0000313" key="2">
    <source>
        <dbReference type="EMBL" id="NWJ45440.1"/>
    </source>
</evidence>
<name>A0A8T7M0N8_9CHLR</name>
<reference evidence="2 4" key="1">
    <citation type="submission" date="2020-06" db="EMBL/GenBank/DDBJ databases">
        <title>Anoxygenic phototrophic Chloroflexota member uses a Type I reaction center.</title>
        <authorList>
            <person name="Tsuji J.M."/>
            <person name="Shaw N.A."/>
            <person name="Nagashima S."/>
            <person name="Venkiteswaran J."/>
            <person name="Schiff S.L."/>
            <person name="Hanada S."/>
            <person name="Tank M."/>
            <person name="Neufeld J.D."/>
        </authorList>
    </citation>
    <scope>NUCLEOTIDE SEQUENCE [LARGE SCALE GENOMIC DNA]</scope>
    <source>
        <strain evidence="2">L227-S17</strain>
    </source>
</reference>
<sequence>MADIGSILVEGVVGVLLREKRLTVATAESCTGGLIGDRITNIAGSSDYFMGGVMSYSNGVKEKILGVPMSVLETMGAVSSECALAMAQGVRRLLNTDIGVSATGIAGPGGGTPQKPVGLVYIALSADGYERVERFIWSGDRIQNKRESSEAALKILLEYLQSL</sequence>
<accession>A0A8T7M0N8</accession>
<dbReference type="AlphaFoldDB" id="A0A8T7M0N8"/>
<evidence type="ECO:0000313" key="5">
    <source>
        <dbReference type="Proteomes" id="UP001431572"/>
    </source>
</evidence>
<organism evidence="2 4">
    <name type="scientific">Candidatus Chlorohelix allophototropha</name>
    <dbReference type="NCBI Taxonomy" id="3003348"/>
    <lineage>
        <taxon>Bacteria</taxon>
        <taxon>Bacillati</taxon>
        <taxon>Chloroflexota</taxon>
        <taxon>Chloroflexia</taxon>
        <taxon>Candidatus Chloroheliales</taxon>
        <taxon>Candidatus Chloroheliaceae</taxon>
        <taxon>Candidatus Chlorohelix</taxon>
    </lineage>
</organism>
<feature type="domain" description="CinA C-terminal" evidence="1">
    <location>
        <begin position="12"/>
        <end position="160"/>
    </location>
</feature>
<evidence type="ECO:0000313" key="3">
    <source>
        <dbReference type="EMBL" id="WJW67313.1"/>
    </source>
</evidence>
<dbReference type="Gene3D" id="3.90.950.20">
    <property type="entry name" value="CinA-like"/>
    <property type="match status" value="1"/>
</dbReference>
<evidence type="ECO:0000259" key="1">
    <source>
        <dbReference type="Pfam" id="PF02464"/>
    </source>
</evidence>